<name>A0A5C8NF46_9ACTN</name>
<feature type="domain" description="HTH asnC-type" evidence="4">
    <location>
        <begin position="1"/>
        <end position="62"/>
    </location>
</feature>
<dbReference type="InterPro" id="IPR019888">
    <property type="entry name" value="Tscrpt_reg_AsnC-like"/>
</dbReference>
<dbReference type="GO" id="GO:0005829">
    <property type="term" value="C:cytosol"/>
    <property type="evidence" value="ECO:0007669"/>
    <property type="project" value="TreeGrafter"/>
</dbReference>
<dbReference type="EMBL" id="VDUX01000005">
    <property type="protein sequence ID" value="TXL58072.1"/>
    <property type="molecule type" value="Genomic_DNA"/>
</dbReference>
<dbReference type="InterPro" id="IPR019885">
    <property type="entry name" value="Tscrpt_reg_HTH_AsnC-type_CS"/>
</dbReference>
<dbReference type="InterPro" id="IPR011008">
    <property type="entry name" value="Dimeric_a/b-barrel"/>
</dbReference>
<evidence type="ECO:0000256" key="1">
    <source>
        <dbReference type="ARBA" id="ARBA00023015"/>
    </source>
</evidence>
<dbReference type="PANTHER" id="PTHR30154">
    <property type="entry name" value="LEUCINE-RESPONSIVE REGULATORY PROTEIN"/>
    <property type="match status" value="1"/>
</dbReference>
<keyword evidence="3" id="KW-0804">Transcription</keyword>
<sequence>MDAVDRKIIDCLVADGRSGYAAIGDQVGLSAPAVKRRVDRLVDDGVIRGFTAVLDAAHLGWTTEAYVEVHCNGTIAPDELRASFSRVPEVHAAATVSGPADAILHIVARDVRDLERALERVRVETANVDHTNTSIVLSRLIGGAGSNPVVE</sequence>
<dbReference type="AlphaFoldDB" id="A0A5C8NF46"/>
<comment type="caution">
    <text evidence="5">The sequence shown here is derived from an EMBL/GenBank/DDBJ whole genome shotgun (WGS) entry which is preliminary data.</text>
</comment>
<accession>A0A5C8NF46</accession>
<dbReference type="InterPro" id="IPR000485">
    <property type="entry name" value="AsnC-type_HTH_dom"/>
</dbReference>
<evidence type="ECO:0000256" key="2">
    <source>
        <dbReference type="ARBA" id="ARBA00023125"/>
    </source>
</evidence>
<dbReference type="PRINTS" id="PR00033">
    <property type="entry name" value="HTHASNC"/>
</dbReference>
<dbReference type="Proteomes" id="UP000321571">
    <property type="component" value="Unassembled WGS sequence"/>
</dbReference>
<dbReference type="SUPFAM" id="SSF54909">
    <property type="entry name" value="Dimeric alpha+beta barrel"/>
    <property type="match status" value="1"/>
</dbReference>
<dbReference type="Gene3D" id="3.30.70.920">
    <property type="match status" value="1"/>
</dbReference>
<dbReference type="GO" id="GO:0043565">
    <property type="term" value="F:sequence-specific DNA binding"/>
    <property type="evidence" value="ECO:0007669"/>
    <property type="project" value="InterPro"/>
</dbReference>
<dbReference type="Gene3D" id="1.10.10.10">
    <property type="entry name" value="Winged helix-like DNA-binding domain superfamily/Winged helix DNA-binding domain"/>
    <property type="match status" value="1"/>
</dbReference>
<proteinExistence type="predicted"/>
<dbReference type="PANTHER" id="PTHR30154:SF45">
    <property type="entry name" value="TRANSCRIPTIONAL REGULATORY PROTEIN (PROBABLY ASNC-FAMILY)-RELATED"/>
    <property type="match status" value="1"/>
</dbReference>
<dbReference type="PROSITE" id="PS50956">
    <property type="entry name" value="HTH_ASNC_2"/>
    <property type="match status" value="1"/>
</dbReference>
<keyword evidence="1" id="KW-0805">Transcription regulation</keyword>
<protein>
    <submittedName>
        <fullName evidence="5">Lrp/AsnC family transcriptional regulator</fullName>
    </submittedName>
</protein>
<dbReference type="SMART" id="SM00344">
    <property type="entry name" value="HTH_ASNC"/>
    <property type="match status" value="1"/>
</dbReference>
<dbReference type="Pfam" id="PF01037">
    <property type="entry name" value="AsnC_trans_reg"/>
    <property type="match status" value="1"/>
</dbReference>
<dbReference type="SUPFAM" id="SSF46785">
    <property type="entry name" value="Winged helix' DNA-binding domain"/>
    <property type="match status" value="1"/>
</dbReference>
<evidence type="ECO:0000313" key="6">
    <source>
        <dbReference type="Proteomes" id="UP000321571"/>
    </source>
</evidence>
<evidence type="ECO:0000313" key="5">
    <source>
        <dbReference type="EMBL" id="TXL58072.1"/>
    </source>
</evidence>
<organism evidence="5 6">
    <name type="scientific">Aeromicrobium terrae</name>
    <dbReference type="NCBI Taxonomy" id="2498846"/>
    <lineage>
        <taxon>Bacteria</taxon>
        <taxon>Bacillati</taxon>
        <taxon>Actinomycetota</taxon>
        <taxon>Actinomycetes</taxon>
        <taxon>Propionibacteriales</taxon>
        <taxon>Nocardioidaceae</taxon>
        <taxon>Aeromicrobium</taxon>
    </lineage>
</organism>
<dbReference type="PROSITE" id="PS00519">
    <property type="entry name" value="HTH_ASNC_1"/>
    <property type="match status" value="1"/>
</dbReference>
<gene>
    <name evidence="5" type="ORF">FHP06_12170</name>
</gene>
<dbReference type="GO" id="GO:0043200">
    <property type="term" value="P:response to amino acid"/>
    <property type="evidence" value="ECO:0007669"/>
    <property type="project" value="TreeGrafter"/>
</dbReference>
<evidence type="ECO:0000259" key="4">
    <source>
        <dbReference type="PROSITE" id="PS50956"/>
    </source>
</evidence>
<keyword evidence="6" id="KW-1185">Reference proteome</keyword>
<dbReference type="InterPro" id="IPR019887">
    <property type="entry name" value="Tscrpt_reg_AsnC/Lrp_C"/>
</dbReference>
<dbReference type="InterPro" id="IPR036388">
    <property type="entry name" value="WH-like_DNA-bd_sf"/>
</dbReference>
<evidence type="ECO:0000256" key="3">
    <source>
        <dbReference type="ARBA" id="ARBA00023163"/>
    </source>
</evidence>
<reference evidence="5 6" key="1">
    <citation type="submission" date="2019-06" db="EMBL/GenBank/DDBJ databases">
        <title>Aeromicrobium sp. nov., isolated from a maize field.</title>
        <authorList>
            <person name="Lin S.-Y."/>
            <person name="Tsai C.-F."/>
            <person name="Young C.-C."/>
        </authorList>
    </citation>
    <scope>NUCLEOTIDE SEQUENCE [LARGE SCALE GENOMIC DNA]</scope>
    <source>
        <strain evidence="5 6">CC-CFT486</strain>
    </source>
</reference>
<dbReference type="OrthoDB" id="166264at2"/>
<dbReference type="Pfam" id="PF13404">
    <property type="entry name" value="HTH_AsnC-type"/>
    <property type="match status" value="1"/>
</dbReference>
<dbReference type="InterPro" id="IPR036390">
    <property type="entry name" value="WH_DNA-bd_sf"/>
</dbReference>
<dbReference type="RefSeq" id="WP_147687048.1">
    <property type="nucleotide sequence ID" value="NZ_VDUX01000005.1"/>
</dbReference>
<keyword evidence="2" id="KW-0238">DNA-binding</keyword>